<sequence length="103" mass="11430">MSQEPWAELGETVGAIRAELQRAMQEGQDEPLKFRTGPVELEFTLAVRKEIGARTKVFVLPWTGEAHGVANVDRTHRIKFTLQPVDADGEDAKISSSVDELPE</sequence>
<keyword evidence="3" id="KW-1185">Reference proteome</keyword>
<proteinExistence type="predicted"/>
<evidence type="ECO:0000259" key="1">
    <source>
        <dbReference type="Pfam" id="PF19631"/>
    </source>
</evidence>
<dbReference type="RefSeq" id="WP_276095747.1">
    <property type="nucleotide sequence ID" value="NZ_JARJBC010000019.1"/>
</dbReference>
<evidence type="ECO:0000313" key="3">
    <source>
        <dbReference type="Proteomes" id="UP001216579"/>
    </source>
</evidence>
<name>A0ABT5ZSA0_9ACTN</name>
<feature type="domain" description="Trypsin-co-occurring" evidence="1">
    <location>
        <begin position="8"/>
        <end position="84"/>
    </location>
</feature>
<comment type="caution">
    <text evidence="2">The sequence shown here is derived from an EMBL/GenBank/DDBJ whole genome shotgun (WGS) entry which is preliminary data.</text>
</comment>
<reference evidence="2 3" key="1">
    <citation type="submission" date="2023-03" db="EMBL/GenBank/DDBJ databases">
        <title>Draft genome sequence of Streptomyces sp. RB6PN23 isolated from peat swamp forest in Thailand.</title>
        <authorList>
            <person name="Klaysubun C."/>
            <person name="Duangmal K."/>
        </authorList>
    </citation>
    <scope>NUCLEOTIDE SEQUENCE [LARGE SCALE GENOMIC DNA]</scope>
    <source>
        <strain evidence="2 3">RB6PN23</strain>
    </source>
</reference>
<dbReference type="Pfam" id="PF19631">
    <property type="entry name" value="Trypco2"/>
    <property type="match status" value="1"/>
</dbReference>
<gene>
    <name evidence="2" type="ORF">P3G67_26440</name>
</gene>
<dbReference type="Proteomes" id="UP001216579">
    <property type="component" value="Unassembled WGS sequence"/>
</dbReference>
<organism evidence="2 3">
    <name type="scientific">Streptomyces silvisoli</name>
    <dbReference type="NCBI Taxonomy" id="3034235"/>
    <lineage>
        <taxon>Bacteria</taxon>
        <taxon>Bacillati</taxon>
        <taxon>Actinomycetota</taxon>
        <taxon>Actinomycetes</taxon>
        <taxon>Kitasatosporales</taxon>
        <taxon>Streptomycetaceae</taxon>
        <taxon>Streptomyces</taxon>
    </lineage>
</organism>
<dbReference type="EMBL" id="JARJBC010000019">
    <property type="protein sequence ID" value="MDF3292700.1"/>
    <property type="molecule type" value="Genomic_DNA"/>
</dbReference>
<protein>
    <recommendedName>
        <fullName evidence="1">Trypsin-co-occurring domain-containing protein</fullName>
    </recommendedName>
</protein>
<accession>A0ABT5ZSA0</accession>
<evidence type="ECO:0000313" key="2">
    <source>
        <dbReference type="EMBL" id="MDF3292700.1"/>
    </source>
</evidence>
<dbReference type="InterPro" id="IPR045608">
    <property type="entry name" value="Trypco2"/>
</dbReference>